<dbReference type="OrthoDB" id="5569250at2759"/>
<organism evidence="2 3">
    <name type="scientific">Ephemerocybe angulata</name>
    <dbReference type="NCBI Taxonomy" id="980116"/>
    <lineage>
        <taxon>Eukaryota</taxon>
        <taxon>Fungi</taxon>
        <taxon>Dikarya</taxon>
        <taxon>Basidiomycota</taxon>
        <taxon>Agaricomycotina</taxon>
        <taxon>Agaricomycetes</taxon>
        <taxon>Agaricomycetidae</taxon>
        <taxon>Agaricales</taxon>
        <taxon>Agaricineae</taxon>
        <taxon>Psathyrellaceae</taxon>
        <taxon>Ephemerocybe</taxon>
    </lineage>
</organism>
<dbReference type="Proteomes" id="UP000521943">
    <property type="component" value="Unassembled WGS sequence"/>
</dbReference>
<proteinExistence type="predicted"/>
<evidence type="ECO:0000259" key="1">
    <source>
        <dbReference type="Pfam" id="PF17667"/>
    </source>
</evidence>
<dbReference type="Pfam" id="PF17667">
    <property type="entry name" value="Pkinase_fungal"/>
    <property type="match status" value="1"/>
</dbReference>
<accession>A0A8H6HAG4</accession>
<dbReference type="InterPro" id="IPR040976">
    <property type="entry name" value="Pkinase_fungal"/>
</dbReference>
<comment type="caution">
    <text evidence="2">The sequence shown here is derived from an EMBL/GenBank/DDBJ whole genome shotgun (WGS) entry which is preliminary data.</text>
</comment>
<name>A0A8H6HAG4_9AGAR</name>
<sequence>MSYGCRKADLDQHLSASHLPVADPGANVTELGAQLSFPGLKLGHPTSHHEPRRVLRIIAAPYYQKLWEAGSVENLQKVWLDCVNAHHEAWQRSGALHQDLSEHTLQVLHLNGETQGILKDWDTSLIPHDPARLSPTYIPAGTPIFMARELLASFVSNPTHWYRHNLEAFFYILIWAALHYNLKEGNRDKKPSIHGSRWMSEDSRTNASAKYNFCAPGSHSANAAAKTGLKPGFEGVWRHWIKPLRDLFHLAHDELGQAMDEQEESDVPLGHDYSTVNGRITFETFMGAIKAPIRTWGDS</sequence>
<reference evidence="2 3" key="1">
    <citation type="submission" date="2020-07" db="EMBL/GenBank/DDBJ databases">
        <title>Comparative genomics of pyrophilous fungi reveals a link between fire events and developmental genes.</title>
        <authorList>
            <consortium name="DOE Joint Genome Institute"/>
            <person name="Steindorff A.S."/>
            <person name="Carver A."/>
            <person name="Calhoun S."/>
            <person name="Stillman K."/>
            <person name="Liu H."/>
            <person name="Lipzen A."/>
            <person name="Pangilinan J."/>
            <person name="Labutti K."/>
            <person name="Bruns T.D."/>
            <person name="Grigoriev I.V."/>
        </authorList>
    </citation>
    <scope>NUCLEOTIDE SEQUENCE [LARGE SCALE GENOMIC DNA]</scope>
    <source>
        <strain evidence="2 3">CBS 144469</strain>
    </source>
</reference>
<protein>
    <recommendedName>
        <fullName evidence="1">Fungal-type protein kinase domain-containing protein</fullName>
    </recommendedName>
</protein>
<dbReference type="PANTHER" id="PTHR38248">
    <property type="entry name" value="FUNK1 6"/>
    <property type="match status" value="1"/>
</dbReference>
<gene>
    <name evidence="2" type="ORF">DFP72DRAFT_933129</name>
</gene>
<dbReference type="EMBL" id="JACGCI010000144">
    <property type="protein sequence ID" value="KAF6743439.1"/>
    <property type="molecule type" value="Genomic_DNA"/>
</dbReference>
<evidence type="ECO:0000313" key="2">
    <source>
        <dbReference type="EMBL" id="KAF6743439.1"/>
    </source>
</evidence>
<dbReference type="PANTHER" id="PTHR38248:SF2">
    <property type="entry name" value="FUNK1 11"/>
    <property type="match status" value="1"/>
</dbReference>
<keyword evidence="3" id="KW-1185">Reference proteome</keyword>
<dbReference type="AlphaFoldDB" id="A0A8H6HAG4"/>
<evidence type="ECO:0000313" key="3">
    <source>
        <dbReference type="Proteomes" id="UP000521943"/>
    </source>
</evidence>
<feature type="domain" description="Fungal-type protein kinase" evidence="1">
    <location>
        <begin position="49"/>
        <end position="176"/>
    </location>
</feature>